<dbReference type="PATRIC" id="fig|585524.9.peg.1029"/>
<evidence type="ECO:0000256" key="3">
    <source>
        <dbReference type="ARBA" id="ARBA00022679"/>
    </source>
</evidence>
<dbReference type="RefSeq" id="WP_006351586.1">
    <property type="nucleotide sequence ID" value="NZ_ADNY01000013.1"/>
</dbReference>
<feature type="domain" description="RNA 2-O ribose methyltransferase substrate binding" evidence="4">
    <location>
        <begin position="31"/>
        <end position="103"/>
    </location>
</feature>
<dbReference type="SUPFAM" id="SSF55315">
    <property type="entry name" value="L30e-like"/>
    <property type="match status" value="1"/>
</dbReference>
<dbReference type="EMBL" id="ADNY01000013">
    <property type="protein sequence ID" value="EFG55969.1"/>
    <property type="molecule type" value="Genomic_DNA"/>
</dbReference>
<dbReference type="SMART" id="SM00967">
    <property type="entry name" value="SpoU_sub_bind"/>
    <property type="match status" value="1"/>
</dbReference>
<comment type="caution">
    <text evidence="5">The sequence shown here is derived from an EMBL/GenBank/DDBJ whole genome shotgun (WGS) entry which is preliminary data.</text>
</comment>
<dbReference type="Proteomes" id="UP000004069">
    <property type="component" value="Unassembled WGS sequence"/>
</dbReference>
<dbReference type="PANTHER" id="PTHR43191:SF2">
    <property type="entry name" value="RRNA METHYLTRANSFERASE 3, MITOCHONDRIAL"/>
    <property type="match status" value="1"/>
</dbReference>
<proteinExistence type="inferred from homology"/>
<dbReference type="InterPro" id="IPR001537">
    <property type="entry name" value="SpoU_MeTrfase"/>
</dbReference>
<dbReference type="GO" id="GO:0006396">
    <property type="term" value="P:RNA processing"/>
    <property type="evidence" value="ECO:0007669"/>
    <property type="project" value="InterPro"/>
</dbReference>
<dbReference type="Pfam" id="PF00588">
    <property type="entry name" value="SpoU_methylase"/>
    <property type="match status" value="1"/>
</dbReference>
<dbReference type="GO" id="GO:0032259">
    <property type="term" value="P:methylation"/>
    <property type="evidence" value="ECO:0007669"/>
    <property type="project" value="UniProtKB-KW"/>
</dbReference>
<dbReference type="InterPro" id="IPR053888">
    <property type="entry name" value="MRM3-like_sub_bind"/>
</dbReference>
<dbReference type="Gene3D" id="3.30.1330.30">
    <property type="match status" value="1"/>
</dbReference>
<keyword evidence="3 5" id="KW-0808">Transferase</keyword>
<protein>
    <submittedName>
        <fullName evidence="5">RNA methyltransferase, TrmH family</fullName>
    </submittedName>
</protein>
<sequence>MKQISSVNNKLVKELEKLNKKKYREETGLYLIEGFHLFEETLKANRKFIYLLGTDEALNKAEEAGVSLDAKNVILINKAIARHLSSTKNSQEIFAVLKIAQPKDFSFNYGKWVLLDNLADPGNVGTIIRTADAAGFNGVVLSPESVDLYNPKTQRAMQGSQFHIDIIIKDLTDVITQLEASDIPVYASMLDKTAKKLPDFEKVAQLGLVIGNEAHGVSDFIANLSDTKLYIPIFGQAESLNAAVAAGIMIYHFA</sequence>
<evidence type="ECO:0000256" key="1">
    <source>
        <dbReference type="ARBA" id="ARBA00007228"/>
    </source>
</evidence>
<dbReference type="Gene3D" id="3.40.1280.10">
    <property type="match status" value="1"/>
</dbReference>
<dbReference type="InterPro" id="IPR013123">
    <property type="entry name" value="SpoU_subst-bd"/>
</dbReference>
<dbReference type="InterPro" id="IPR029064">
    <property type="entry name" value="Ribosomal_eL30-like_sf"/>
</dbReference>
<dbReference type="InterPro" id="IPR029026">
    <property type="entry name" value="tRNA_m1G_MTases_N"/>
</dbReference>
<reference evidence="5 6" key="1">
    <citation type="submission" date="2010-04" db="EMBL/GenBank/DDBJ databases">
        <authorList>
            <person name="Muzny D."/>
            <person name="Qin X."/>
            <person name="Deng J."/>
            <person name="Jiang H."/>
            <person name="Liu Y."/>
            <person name="Qu J."/>
            <person name="Song X.-Z."/>
            <person name="Zhang L."/>
            <person name="Thornton R."/>
            <person name="Coyle M."/>
            <person name="Francisco L."/>
            <person name="Jackson L."/>
            <person name="Javaid M."/>
            <person name="Korchina V."/>
            <person name="Kovar C."/>
            <person name="Mata R."/>
            <person name="Mathew T."/>
            <person name="Ngo R."/>
            <person name="Nguyen L."/>
            <person name="Nguyen N."/>
            <person name="Okwuonu G."/>
            <person name="Ongeri F."/>
            <person name="Pham C."/>
            <person name="Simmons D."/>
            <person name="Wilczek-Boney K."/>
            <person name="Hale W."/>
            <person name="Jakkamsetti A."/>
            <person name="Pham P."/>
            <person name="Ruth R."/>
            <person name="San Lucas F."/>
            <person name="Warren J."/>
            <person name="Zhang J."/>
            <person name="Zhao Z."/>
            <person name="Zhou C."/>
            <person name="Zhu D."/>
            <person name="Lee S."/>
            <person name="Bess C."/>
            <person name="Blankenburg K."/>
            <person name="Forbes L."/>
            <person name="Fu Q."/>
            <person name="Gubbala S."/>
            <person name="Hirani K."/>
            <person name="Jayaseelan J.C."/>
            <person name="Lara F."/>
            <person name="Munidasa M."/>
            <person name="Palculict T."/>
            <person name="Patil S."/>
            <person name="Pu L.-L."/>
            <person name="Saada N."/>
            <person name="Tang L."/>
            <person name="Weissenberger G."/>
            <person name="Zhu Y."/>
            <person name="Hemphill L."/>
            <person name="Shang Y."/>
            <person name="Youmans B."/>
            <person name="Ayvaz T."/>
            <person name="Ross M."/>
            <person name="Santibanez J."/>
            <person name="Aqrawi P."/>
            <person name="Gross S."/>
            <person name="Joshi V."/>
            <person name="Fowler G."/>
            <person name="Nazareth L."/>
            <person name="Reid J."/>
            <person name="Worley K."/>
            <person name="Petrosino J."/>
            <person name="Highlander S."/>
            <person name="Gibbs R."/>
        </authorList>
    </citation>
    <scope>NUCLEOTIDE SEQUENCE [LARGE SCALE GENOMIC DNA]</scope>
    <source>
        <strain evidence="5 6">DSM 11664</strain>
    </source>
</reference>
<evidence type="ECO:0000313" key="6">
    <source>
        <dbReference type="Proteomes" id="UP000004069"/>
    </source>
</evidence>
<dbReference type="CDD" id="cd18095">
    <property type="entry name" value="SpoU-like_rRNA-MTase"/>
    <property type="match status" value="1"/>
</dbReference>
<dbReference type="GO" id="GO:0005737">
    <property type="term" value="C:cytoplasm"/>
    <property type="evidence" value="ECO:0007669"/>
    <property type="project" value="UniProtKB-ARBA"/>
</dbReference>
<dbReference type="GO" id="GO:0003723">
    <property type="term" value="F:RNA binding"/>
    <property type="evidence" value="ECO:0007669"/>
    <property type="project" value="InterPro"/>
</dbReference>
<dbReference type="AlphaFoldDB" id="D4YSF4"/>
<organism evidence="5 6">
    <name type="scientific">Lactobacillus amylolyticus DSM 11664</name>
    <dbReference type="NCBI Taxonomy" id="585524"/>
    <lineage>
        <taxon>Bacteria</taxon>
        <taxon>Bacillati</taxon>
        <taxon>Bacillota</taxon>
        <taxon>Bacilli</taxon>
        <taxon>Lactobacillales</taxon>
        <taxon>Lactobacillaceae</taxon>
        <taxon>Lactobacillus</taxon>
    </lineage>
</organism>
<dbReference type="SUPFAM" id="SSF75217">
    <property type="entry name" value="alpha/beta knot"/>
    <property type="match status" value="1"/>
</dbReference>
<evidence type="ECO:0000313" key="5">
    <source>
        <dbReference type="EMBL" id="EFG55969.1"/>
    </source>
</evidence>
<dbReference type="InterPro" id="IPR051259">
    <property type="entry name" value="rRNA_Methyltransferase"/>
</dbReference>
<dbReference type="PANTHER" id="PTHR43191">
    <property type="entry name" value="RRNA METHYLTRANSFERASE 3"/>
    <property type="match status" value="1"/>
</dbReference>
<dbReference type="STRING" id="83683.B1745_02360"/>
<dbReference type="GO" id="GO:0008173">
    <property type="term" value="F:RNA methyltransferase activity"/>
    <property type="evidence" value="ECO:0007669"/>
    <property type="project" value="InterPro"/>
</dbReference>
<evidence type="ECO:0000259" key="4">
    <source>
        <dbReference type="SMART" id="SM00967"/>
    </source>
</evidence>
<dbReference type="InterPro" id="IPR029028">
    <property type="entry name" value="Alpha/beta_knot_MTases"/>
</dbReference>
<dbReference type="eggNOG" id="COG0566">
    <property type="taxonomic scope" value="Bacteria"/>
</dbReference>
<accession>D4YSF4</accession>
<evidence type="ECO:0000256" key="2">
    <source>
        <dbReference type="ARBA" id="ARBA00022603"/>
    </source>
</evidence>
<comment type="similarity">
    <text evidence="1">Belongs to the class IV-like SAM-binding methyltransferase superfamily. RNA methyltransferase TrmH family.</text>
</comment>
<dbReference type="Pfam" id="PF22435">
    <property type="entry name" value="MRM3-like_sub_bind"/>
    <property type="match status" value="1"/>
</dbReference>
<keyword evidence="2 5" id="KW-0489">Methyltransferase</keyword>
<name>D4YSF4_9LACO</name>
<gene>
    <name evidence="5" type="ORF">HMPREF0493_0432</name>
</gene>
<keyword evidence="6" id="KW-1185">Reference proteome</keyword>
<dbReference type="OrthoDB" id="9785673at2"/>